<reference evidence="1 2" key="1">
    <citation type="journal article" date="2009" name="Science">
        <title>Green evolution and dynamic adaptations revealed by genomes of the marine picoeukaryotes Micromonas.</title>
        <authorList>
            <person name="Worden A.Z."/>
            <person name="Lee J.H."/>
            <person name="Mock T."/>
            <person name="Rouze P."/>
            <person name="Simmons M.P."/>
            <person name="Aerts A.L."/>
            <person name="Allen A.E."/>
            <person name="Cuvelier M.L."/>
            <person name="Derelle E."/>
            <person name="Everett M.V."/>
            <person name="Foulon E."/>
            <person name="Grimwood J."/>
            <person name="Gundlach H."/>
            <person name="Henrissat B."/>
            <person name="Napoli C."/>
            <person name="McDonald S.M."/>
            <person name="Parker M.S."/>
            <person name="Rombauts S."/>
            <person name="Salamov A."/>
            <person name="Von Dassow P."/>
            <person name="Badger J.H."/>
            <person name="Coutinho P.M."/>
            <person name="Demir E."/>
            <person name="Dubchak I."/>
            <person name="Gentemann C."/>
            <person name="Eikrem W."/>
            <person name="Gready J.E."/>
            <person name="John U."/>
            <person name="Lanier W."/>
            <person name="Lindquist E.A."/>
            <person name="Lucas S."/>
            <person name="Mayer K.F."/>
            <person name="Moreau H."/>
            <person name="Not F."/>
            <person name="Otillar R."/>
            <person name="Panaud O."/>
            <person name="Pangilinan J."/>
            <person name="Paulsen I."/>
            <person name="Piegu B."/>
            <person name="Poliakov A."/>
            <person name="Robbens S."/>
            <person name="Schmutz J."/>
            <person name="Toulza E."/>
            <person name="Wyss T."/>
            <person name="Zelensky A."/>
            <person name="Zhou K."/>
            <person name="Armbrust E.V."/>
            <person name="Bhattacharya D."/>
            <person name="Goodenough U.W."/>
            <person name="Van de Peer Y."/>
            <person name="Grigoriev I.V."/>
        </authorList>
    </citation>
    <scope>NUCLEOTIDE SEQUENCE [LARGE SCALE GENOMIC DNA]</scope>
    <source>
        <strain evidence="1 2">CCMP1545</strain>
    </source>
</reference>
<dbReference type="Pfam" id="PF10238">
    <property type="entry name" value="Eapp_C"/>
    <property type="match status" value="2"/>
</dbReference>
<evidence type="ECO:0000313" key="1">
    <source>
        <dbReference type="EMBL" id="EEH53880.1"/>
    </source>
</evidence>
<dbReference type="RefSeq" id="XP_003062168.1">
    <property type="nucleotide sequence ID" value="XM_003062122.1"/>
</dbReference>
<feature type="non-terminal residue" evidence="1">
    <location>
        <position position="112"/>
    </location>
</feature>
<feature type="non-terminal residue" evidence="1">
    <location>
        <position position="1"/>
    </location>
</feature>
<dbReference type="GO" id="GO:0005634">
    <property type="term" value="C:nucleus"/>
    <property type="evidence" value="ECO:0007669"/>
    <property type="project" value="TreeGrafter"/>
</dbReference>
<name>C1N1S2_MICPC</name>
<keyword evidence="2" id="KW-1185">Reference proteome</keyword>
<dbReference type="OMA" id="NINEHHR"/>
<sequence>LYGDDLDDLDQKWADKQRGGRQSDAILSCPGCLEIVTIDCQKHARSDEQFRAMFVQNCVVTDATTELRGSEGQLDVPDEDGPYHEVKCETCDTLVGVRDREEVYHFFHVFPS</sequence>
<dbReference type="Proteomes" id="UP000001876">
    <property type="component" value="Unassembled WGS sequence"/>
</dbReference>
<dbReference type="STRING" id="564608.C1N1S2"/>
<dbReference type="InterPro" id="IPR019370">
    <property type="entry name" value="E2F-assoc_phosphoprotein"/>
</dbReference>
<protein>
    <submittedName>
        <fullName evidence="1">Predicted protein</fullName>
    </submittedName>
</protein>
<dbReference type="AlphaFoldDB" id="C1N1S2"/>
<proteinExistence type="predicted"/>
<evidence type="ECO:0000313" key="2">
    <source>
        <dbReference type="Proteomes" id="UP000001876"/>
    </source>
</evidence>
<gene>
    <name evidence="1" type="ORF">MICPUCDRAFT_8696</name>
</gene>
<dbReference type="KEGG" id="mpp:MICPUCDRAFT_8696"/>
<dbReference type="OrthoDB" id="122464at2759"/>
<dbReference type="PANTHER" id="PTHR15967">
    <property type="entry name" value="E2F-ASSOCIATED PHOSPHOPROTEIN"/>
    <property type="match status" value="1"/>
</dbReference>
<organism evidence="2">
    <name type="scientific">Micromonas pusilla (strain CCMP1545)</name>
    <name type="common">Picoplanktonic green alga</name>
    <dbReference type="NCBI Taxonomy" id="564608"/>
    <lineage>
        <taxon>Eukaryota</taxon>
        <taxon>Viridiplantae</taxon>
        <taxon>Chlorophyta</taxon>
        <taxon>Mamiellophyceae</taxon>
        <taxon>Mamiellales</taxon>
        <taxon>Mamiellaceae</taxon>
        <taxon>Micromonas</taxon>
    </lineage>
</organism>
<accession>C1N1S2</accession>
<dbReference type="GeneID" id="9687607"/>
<dbReference type="eggNOG" id="KOG3395">
    <property type="taxonomic scope" value="Eukaryota"/>
</dbReference>
<dbReference type="EMBL" id="GG663745">
    <property type="protein sequence ID" value="EEH53880.1"/>
    <property type="molecule type" value="Genomic_DNA"/>
</dbReference>
<dbReference type="PANTHER" id="PTHR15967:SF0">
    <property type="entry name" value="E2F-ASSOCIATED PHOSPHOPROTEIN"/>
    <property type="match status" value="1"/>
</dbReference>